<keyword evidence="7" id="KW-1185">Reference proteome</keyword>
<evidence type="ECO:0000256" key="3">
    <source>
        <dbReference type="ARBA" id="ARBA00023163"/>
    </source>
</evidence>
<proteinExistence type="predicted"/>
<dbReference type="Pfam" id="PF18556">
    <property type="entry name" value="TetR_C_35"/>
    <property type="match status" value="1"/>
</dbReference>
<name>A0ABP8JN54_9ACTN</name>
<keyword evidence="1" id="KW-0805">Transcription regulation</keyword>
<comment type="caution">
    <text evidence="6">The sequence shown here is derived from an EMBL/GenBank/DDBJ whole genome shotgun (WGS) entry which is preliminary data.</text>
</comment>
<evidence type="ECO:0000256" key="2">
    <source>
        <dbReference type="ARBA" id="ARBA00023125"/>
    </source>
</evidence>
<dbReference type="PANTHER" id="PTHR30055:SF234">
    <property type="entry name" value="HTH-TYPE TRANSCRIPTIONAL REGULATOR BETI"/>
    <property type="match status" value="1"/>
</dbReference>
<dbReference type="EMBL" id="BAABFR010000033">
    <property type="protein sequence ID" value="GAA4393469.1"/>
    <property type="molecule type" value="Genomic_DNA"/>
</dbReference>
<reference evidence="7" key="1">
    <citation type="journal article" date="2019" name="Int. J. Syst. Evol. Microbiol.">
        <title>The Global Catalogue of Microorganisms (GCM) 10K type strain sequencing project: providing services to taxonomists for standard genome sequencing and annotation.</title>
        <authorList>
            <consortium name="The Broad Institute Genomics Platform"/>
            <consortium name="The Broad Institute Genome Sequencing Center for Infectious Disease"/>
            <person name="Wu L."/>
            <person name="Ma J."/>
        </authorList>
    </citation>
    <scope>NUCLEOTIDE SEQUENCE [LARGE SCALE GENOMIC DNA]</scope>
    <source>
        <strain evidence="7">JCM 17688</strain>
    </source>
</reference>
<dbReference type="InterPro" id="IPR050109">
    <property type="entry name" value="HTH-type_TetR-like_transc_reg"/>
</dbReference>
<dbReference type="PROSITE" id="PS50977">
    <property type="entry name" value="HTH_TETR_2"/>
    <property type="match status" value="1"/>
</dbReference>
<feature type="domain" description="HTH tetR-type" evidence="5">
    <location>
        <begin position="37"/>
        <end position="97"/>
    </location>
</feature>
<keyword evidence="3" id="KW-0804">Transcription</keyword>
<gene>
    <name evidence="6" type="ORF">GCM10023147_24220</name>
</gene>
<feature type="DNA-binding region" description="H-T-H motif" evidence="4">
    <location>
        <begin position="60"/>
        <end position="79"/>
    </location>
</feature>
<protein>
    <submittedName>
        <fullName evidence="6">TetR family transcriptional regulator</fullName>
    </submittedName>
</protein>
<accession>A0ABP8JN54</accession>
<dbReference type="SUPFAM" id="SSF46689">
    <property type="entry name" value="Homeodomain-like"/>
    <property type="match status" value="1"/>
</dbReference>
<dbReference type="InterPro" id="IPR009057">
    <property type="entry name" value="Homeodomain-like_sf"/>
</dbReference>
<dbReference type="InterPro" id="IPR040611">
    <property type="entry name" value="AlkX_C"/>
</dbReference>
<dbReference type="PRINTS" id="PR00455">
    <property type="entry name" value="HTHTETR"/>
</dbReference>
<evidence type="ECO:0000313" key="7">
    <source>
        <dbReference type="Proteomes" id="UP001500635"/>
    </source>
</evidence>
<organism evidence="6 7">
    <name type="scientific">Tsukamurella soli</name>
    <dbReference type="NCBI Taxonomy" id="644556"/>
    <lineage>
        <taxon>Bacteria</taxon>
        <taxon>Bacillati</taxon>
        <taxon>Actinomycetota</taxon>
        <taxon>Actinomycetes</taxon>
        <taxon>Mycobacteriales</taxon>
        <taxon>Tsukamurellaceae</taxon>
        <taxon>Tsukamurella</taxon>
    </lineage>
</organism>
<sequence>MEGMKELTFRSLIGAGNLRERVRAESRRMPLRAMTRVVSRSSALEAARQILSEKPWGEVTMAEVAALAGISRQTLYKEFGSRDGLAEAYVLRFVDGFLHIVREEIDANPGDPHRAIRDGFGQFLMLAIGDPLVQRGIDGPDPQGDLLRLLTTDGGKIYLHATHGLTEIFLTSWAAVPPAAARVLADGLVRLAISNVALRHGTPESIATDLADLFSPYIEAVLTPAQLVPATAEAAEPEARQPG</sequence>
<dbReference type="PANTHER" id="PTHR30055">
    <property type="entry name" value="HTH-TYPE TRANSCRIPTIONAL REGULATOR RUTR"/>
    <property type="match status" value="1"/>
</dbReference>
<evidence type="ECO:0000259" key="5">
    <source>
        <dbReference type="PROSITE" id="PS50977"/>
    </source>
</evidence>
<dbReference type="Proteomes" id="UP001500635">
    <property type="component" value="Unassembled WGS sequence"/>
</dbReference>
<keyword evidence="2 4" id="KW-0238">DNA-binding</keyword>
<evidence type="ECO:0000256" key="4">
    <source>
        <dbReference type="PROSITE-ProRule" id="PRU00335"/>
    </source>
</evidence>
<dbReference type="Gene3D" id="1.10.357.10">
    <property type="entry name" value="Tetracycline Repressor, domain 2"/>
    <property type="match status" value="1"/>
</dbReference>
<evidence type="ECO:0000256" key="1">
    <source>
        <dbReference type="ARBA" id="ARBA00023015"/>
    </source>
</evidence>
<dbReference type="InterPro" id="IPR001647">
    <property type="entry name" value="HTH_TetR"/>
</dbReference>
<evidence type="ECO:0000313" key="6">
    <source>
        <dbReference type="EMBL" id="GAA4393469.1"/>
    </source>
</evidence>
<dbReference type="Pfam" id="PF00440">
    <property type="entry name" value="TetR_N"/>
    <property type="match status" value="1"/>
</dbReference>